<accession>A0ABM7Y2N0</accession>
<comment type="subcellular location">
    <subcellularLocation>
        <location evidence="1">Membrane</location>
        <topology evidence="1">Multi-pass membrane protein</topology>
    </subcellularLocation>
</comment>
<dbReference type="Proteomes" id="UP000831327">
    <property type="component" value="Chromosome"/>
</dbReference>
<evidence type="ECO:0000256" key="5">
    <source>
        <dbReference type="ARBA" id="ARBA00023136"/>
    </source>
</evidence>
<feature type="transmembrane region" description="Helical" evidence="6">
    <location>
        <begin position="103"/>
        <end position="125"/>
    </location>
</feature>
<dbReference type="PANTHER" id="PTHR10057:SF0">
    <property type="entry name" value="TRANSLOCATOR PROTEIN"/>
    <property type="match status" value="1"/>
</dbReference>
<dbReference type="PIRSF" id="PIRSF005859">
    <property type="entry name" value="PBR"/>
    <property type="match status" value="1"/>
</dbReference>
<dbReference type="Gene3D" id="1.20.1260.100">
    <property type="entry name" value="TspO/MBR protein"/>
    <property type="match status" value="1"/>
</dbReference>
<gene>
    <name evidence="7" type="ORF">Rmf_19920</name>
</gene>
<proteinExistence type="inferred from homology"/>
<feature type="transmembrane region" description="Helical" evidence="6">
    <location>
        <begin position="72"/>
        <end position="96"/>
    </location>
</feature>
<evidence type="ECO:0000256" key="1">
    <source>
        <dbReference type="ARBA" id="ARBA00004141"/>
    </source>
</evidence>
<evidence type="ECO:0000313" key="7">
    <source>
        <dbReference type="EMBL" id="BDG72063.1"/>
    </source>
</evidence>
<keyword evidence="4 6" id="KW-1133">Transmembrane helix</keyword>
<name>A0ABM7Y2N0_9PROT</name>
<evidence type="ECO:0000256" key="2">
    <source>
        <dbReference type="ARBA" id="ARBA00007524"/>
    </source>
</evidence>
<evidence type="ECO:0000313" key="8">
    <source>
        <dbReference type="Proteomes" id="UP000831327"/>
    </source>
</evidence>
<keyword evidence="8" id="KW-1185">Reference proteome</keyword>
<evidence type="ECO:0000256" key="6">
    <source>
        <dbReference type="SAM" id="Phobius"/>
    </source>
</evidence>
<feature type="transmembrane region" description="Helical" evidence="6">
    <location>
        <begin position="131"/>
        <end position="151"/>
    </location>
</feature>
<dbReference type="EMBL" id="AP025637">
    <property type="protein sequence ID" value="BDG72063.1"/>
    <property type="molecule type" value="Genomic_DNA"/>
</dbReference>
<reference evidence="7 8" key="1">
    <citation type="journal article" date="2016" name="Microbes Environ.">
        <title>Phylogenetically diverse aerobic anoxygenic phototrophic bacteria isolated from epilithic biofilms in Tama river, Japan.</title>
        <authorList>
            <person name="Hirose S."/>
            <person name="Matsuura K."/>
            <person name="Haruta S."/>
        </authorList>
    </citation>
    <scope>NUCLEOTIDE SEQUENCE [LARGE SCALE GENOMIC DNA]</scope>
    <source>
        <strain evidence="7 8">S08</strain>
    </source>
</reference>
<evidence type="ECO:0000256" key="3">
    <source>
        <dbReference type="ARBA" id="ARBA00022692"/>
    </source>
</evidence>
<dbReference type="CDD" id="cd15904">
    <property type="entry name" value="TSPO_MBR"/>
    <property type="match status" value="1"/>
</dbReference>
<dbReference type="RefSeq" id="WP_244459941.1">
    <property type="nucleotide sequence ID" value="NZ_AP025637.1"/>
</dbReference>
<comment type="similarity">
    <text evidence="2">Belongs to the TspO/BZRP family.</text>
</comment>
<dbReference type="InterPro" id="IPR038330">
    <property type="entry name" value="TspO/MBR-related_sf"/>
</dbReference>
<dbReference type="InterPro" id="IPR004307">
    <property type="entry name" value="TspO_MBR"/>
</dbReference>
<sequence>MDIQYWLPLLGFIGANFVVALSGAVFKPGAWYEGLAKPSWNPPNWAFAPAWTVLYILNAVAGWLVWREVGFAGGALALGVYGVQLLFNAGWSAVFFGMRRPDLAFVEVIGLWLSILATIILFLPISQTAGLILLPYLAWVSFAAFLNLTIWRLNPVRA</sequence>
<dbReference type="Pfam" id="PF03073">
    <property type="entry name" value="TspO_MBR"/>
    <property type="match status" value="1"/>
</dbReference>
<keyword evidence="5 6" id="KW-0472">Membrane</keyword>
<feature type="transmembrane region" description="Helical" evidence="6">
    <location>
        <begin position="46"/>
        <end position="66"/>
    </location>
</feature>
<feature type="transmembrane region" description="Helical" evidence="6">
    <location>
        <begin position="6"/>
        <end position="26"/>
    </location>
</feature>
<protein>
    <submittedName>
        <fullName evidence="7">Sensory protein TspO</fullName>
    </submittedName>
</protein>
<evidence type="ECO:0000256" key="4">
    <source>
        <dbReference type="ARBA" id="ARBA00022989"/>
    </source>
</evidence>
<organism evidence="7 8">
    <name type="scientific">Roseomonas fluvialis</name>
    <dbReference type="NCBI Taxonomy" id="1750527"/>
    <lineage>
        <taxon>Bacteria</taxon>
        <taxon>Pseudomonadati</taxon>
        <taxon>Pseudomonadota</taxon>
        <taxon>Alphaproteobacteria</taxon>
        <taxon>Acetobacterales</taxon>
        <taxon>Roseomonadaceae</taxon>
        <taxon>Roseomonas</taxon>
    </lineage>
</organism>
<keyword evidence="3 6" id="KW-0812">Transmembrane</keyword>
<dbReference type="PANTHER" id="PTHR10057">
    <property type="entry name" value="PERIPHERAL-TYPE BENZODIAZEPINE RECEPTOR"/>
    <property type="match status" value="1"/>
</dbReference>